<name>A0ACC0ABZ6_CATRO</name>
<dbReference type="EMBL" id="CM044706">
    <property type="protein sequence ID" value="KAI5658467.1"/>
    <property type="molecule type" value="Genomic_DNA"/>
</dbReference>
<organism evidence="1 2">
    <name type="scientific">Catharanthus roseus</name>
    <name type="common">Madagascar periwinkle</name>
    <name type="synonym">Vinca rosea</name>
    <dbReference type="NCBI Taxonomy" id="4058"/>
    <lineage>
        <taxon>Eukaryota</taxon>
        <taxon>Viridiplantae</taxon>
        <taxon>Streptophyta</taxon>
        <taxon>Embryophyta</taxon>
        <taxon>Tracheophyta</taxon>
        <taxon>Spermatophyta</taxon>
        <taxon>Magnoliopsida</taxon>
        <taxon>eudicotyledons</taxon>
        <taxon>Gunneridae</taxon>
        <taxon>Pentapetalae</taxon>
        <taxon>asterids</taxon>
        <taxon>lamiids</taxon>
        <taxon>Gentianales</taxon>
        <taxon>Apocynaceae</taxon>
        <taxon>Rauvolfioideae</taxon>
        <taxon>Vinceae</taxon>
        <taxon>Catharanthinae</taxon>
        <taxon>Catharanthus</taxon>
    </lineage>
</organism>
<keyword evidence="2" id="KW-1185">Reference proteome</keyword>
<dbReference type="Proteomes" id="UP001060085">
    <property type="component" value="Linkage Group LG06"/>
</dbReference>
<evidence type="ECO:0000313" key="2">
    <source>
        <dbReference type="Proteomes" id="UP001060085"/>
    </source>
</evidence>
<proteinExistence type="predicted"/>
<sequence>MGPKHFLLPCFLSLMMMMMMMISLSLGIKHETLYNICSQTQNEETCVKILETDSRTDSSTLPQLSLISINLTRNQAIQNLKKFVQLSQSQNPTADIHDGLLLKGSYEDCVIIYKLILKKIEVAYALSKKGKYKEIIQLGQSQDLAYRCENGIPPNWNNYSTAGISEDMILTCEASASVNLYVANNYVPKAYYENVQNMND</sequence>
<gene>
    <name evidence="1" type="ORF">M9H77_27260</name>
</gene>
<protein>
    <submittedName>
        <fullName evidence="1">Uncharacterized protein</fullName>
    </submittedName>
</protein>
<accession>A0ACC0ABZ6</accession>
<reference evidence="2" key="1">
    <citation type="journal article" date="2023" name="Nat. Plants">
        <title>Single-cell RNA sequencing provides a high-resolution roadmap for understanding the multicellular compartmentation of specialized metabolism.</title>
        <authorList>
            <person name="Sun S."/>
            <person name="Shen X."/>
            <person name="Li Y."/>
            <person name="Li Y."/>
            <person name="Wang S."/>
            <person name="Li R."/>
            <person name="Zhang H."/>
            <person name="Shen G."/>
            <person name="Guo B."/>
            <person name="Wei J."/>
            <person name="Xu J."/>
            <person name="St-Pierre B."/>
            <person name="Chen S."/>
            <person name="Sun C."/>
        </authorList>
    </citation>
    <scope>NUCLEOTIDE SEQUENCE [LARGE SCALE GENOMIC DNA]</scope>
</reference>
<evidence type="ECO:0000313" key="1">
    <source>
        <dbReference type="EMBL" id="KAI5658467.1"/>
    </source>
</evidence>
<comment type="caution">
    <text evidence="1">The sequence shown here is derived from an EMBL/GenBank/DDBJ whole genome shotgun (WGS) entry which is preliminary data.</text>
</comment>